<feature type="signal peptide" evidence="2">
    <location>
        <begin position="1"/>
        <end position="27"/>
    </location>
</feature>
<dbReference type="Proteomes" id="UP000721236">
    <property type="component" value="Unassembled WGS sequence"/>
</dbReference>
<feature type="compositionally biased region" description="Basic and acidic residues" evidence="1">
    <location>
        <begin position="103"/>
        <end position="112"/>
    </location>
</feature>
<proteinExistence type="predicted"/>
<accession>A0ABM8XH11</accession>
<evidence type="ECO:0008006" key="5">
    <source>
        <dbReference type="Google" id="ProtNLM"/>
    </source>
</evidence>
<evidence type="ECO:0000313" key="3">
    <source>
        <dbReference type="EMBL" id="CAG9179474.1"/>
    </source>
</evidence>
<dbReference type="EMBL" id="CAJZAH010000004">
    <property type="protein sequence ID" value="CAG9179474.1"/>
    <property type="molecule type" value="Genomic_DNA"/>
</dbReference>
<evidence type="ECO:0000256" key="2">
    <source>
        <dbReference type="SAM" id="SignalP"/>
    </source>
</evidence>
<reference evidence="3 4" key="1">
    <citation type="submission" date="2021-08" db="EMBL/GenBank/DDBJ databases">
        <authorList>
            <person name="Peeters C."/>
        </authorList>
    </citation>
    <scope>NUCLEOTIDE SEQUENCE [LARGE SCALE GENOMIC DNA]</scope>
    <source>
        <strain evidence="3 4">LMG 21510</strain>
    </source>
</reference>
<evidence type="ECO:0000313" key="4">
    <source>
        <dbReference type="Proteomes" id="UP000721236"/>
    </source>
</evidence>
<sequence length="122" mass="13182">MTANSSFPLRTAIALCAGALCLASAHAQQTGDERAINNAISEAVQSGETRYRPLTPAQTKEQLSLEAECQSLADKLNATPRQRRYNATGPEIETAQGLSSPGLERDRTRKSLEASYRAKCTQ</sequence>
<comment type="caution">
    <text evidence="3">The sequence shown here is derived from an EMBL/GenBank/DDBJ whole genome shotgun (WGS) entry which is preliminary data.</text>
</comment>
<keyword evidence="4" id="KW-1185">Reference proteome</keyword>
<feature type="chain" id="PRO_5045232295" description="DUF4148 domain-containing protein" evidence="2">
    <location>
        <begin position="28"/>
        <end position="122"/>
    </location>
</feature>
<name>A0ABM8XH11_9BURK</name>
<organism evidence="3 4">
    <name type="scientific">Cupriavidus respiraculi</name>
    <dbReference type="NCBI Taxonomy" id="195930"/>
    <lineage>
        <taxon>Bacteria</taxon>
        <taxon>Pseudomonadati</taxon>
        <taxon>Pseudomonadota</taxon>
        <taxon>Betaproteobacteria</taxon>
        <taxon>Burkholderiales</taxon>
        <taxon>Burkholderiaceae</taxon>
        <taxon>Cupriavidus</taxon>
    </lineage>
</organism>
<dbReference type="RefSeq" id="WP_224043400.1">
    <property type="nucleotide sequence ID" value="NZ_CAJZAH010000004.1"/>
</dbReference>
<keyword evidence="2" id="KW-0732">Signal</keyword>
<gene>
    <name evidence="3" type="ORF">LMG21510_03787</name>
</gene>
<evidence type="ECO:0000256" key="1">
    <source>
        <dbReference type="SAM" id="MobiDB-lite"/>
    </source>
</evidence>
<protein>
    <recommendedName>
        <fullName evidence="5">DUF4148 domain-containing protein</fullName>
    </recommendedName>
</protein>
<feature type="region of interest" description="Disordered" evidence="1">
    <location>
        <begin position="76"/>
        <end position="122"/>
    </location>
</feature>